<proteinExistence type="predicted"/>
<reference evidence="2 3" key="1">
    <citation type="submission" date="2015-04" db="EMBL/GenBank/DDBJ databases">
        <title>Genome sequence of Kerstersia gyiorum CG1.</title>
        <authorList>
            <person name="Greninger A.L."/>
            <person name="Kozyreva V."/>
            <person name="Chaturvedi V."/>
        </authorList>
    </citation>
    <scope>NUCLEOTIDE SEQUENCE [LARGE SCALE GENOMIC DNA]</scope>
    <source>
        <strain evidence="2 3">CG1</strain>
    </source>
</reference>
<keyword evidence="3" id="KW-1185">Reference proteome</keyword>
<dbReference type="RefSeq" id="WP_068368780.1">
    <property type="nucleotide sequence ID" value="NZ_LBNE01000002.1"/>
</dbReference>
<evidence type="ECO:0000256" key="1">
    <source>
        <dbReference type="SAM" id="Phobius"/>
    </source>
</evidence>
<dbReference type="AlphaFoldDB" id="A0A171KUI9"/>
<keyword evidence="1" id="KW-0472">Membrane</keyword>
<dbReference type="PATRIC" id="fig|206506.3.peg.1255"/>
<evidence type="ECO:0000313" key="2">
    <source>
        <dbReference type="EMBL" id="KKO72556.1"/>
    </source>
</evidence>
<protein>
    <submittedName>
        <fullName evidence="2">Uncharacterized protein</fullName>
    </submittedName>
</protein>
<dbReference type="Proteomes" id="UP000078084">
    <property type="component" value="Unassembled WGS sequence"/>
</dbReference>
<organism evidence="2 3">
    <name type="scientific">Kerstersia gyiorum</name>
    <dbReference type="NCBI Taxonomy" id="206506"/>
    <lineage>
        <taxon>Bacteria</taxon>
        <taxon>Pseudomonadati</taxon>
        <taxon>Pseudomonadota</taxon>
        <taxon>Betaproteobacteria</taxon>
        <taxon>Burkholderiales</taxon>
        <taxon>Alcaligenaceae</taxon>
        <taxon>Kerstersia</taxon>
    </lineage>
</organism>
<name>A0A171KUI9_9BURK</name>
<comment type="caution">
    <text evidence="2">The sequence shown here is derived from an EMBL/GenBank/DDBJ whole genome shotgun (WGS) entry which is preliminary data.</text>
</comment>
<keyword evidence="1" id="KW-0812">Transmembrane</keyword>
<dbReference type="STRING" id="206506.AAV32_05860"/>
<sequence>MTHIYLQYCDISTEAGTDCPVQHSQQIAIERETLEVAGNPIPALNAADVAQVFSLGLSVVVLFFLMGRGVGIVLNLIRKG</sequence>
<feature type="transmembrane region" description="Helical" evidence="1">
    <location>
        <begin position="52"/>
        <end position="77"/>
    </location>
</feature>
<accession>A0A171KUI9</accession>
<keyword evidence="1" id="KW-1133">Transmembrane helix</keyword>
<evidence type="ECO:0000313" key="3">
    <source>
        <dbReference type="Proteomes" id="UP000078084"/>
    </source>
</evidence>
<dbReference type="EMBL" id="LBNE01000002">
    <property type="protein sequence ID" value="KKO72556.1"/>
    <property type="molecule type" value="Genomic_DNA"/>
</dbReference>
<gene>
    <name evidence="2" type="ORF">AAV32_05860</name>
</gene>